<gene>
    <name evidence="2" type="ORF">UK23_20675</name>
</gene>
<evidence type="ECO:0000313" key="2">
    <source>
        <dbReference type="EMBL" id="KJK47357.1"/>
    </source>
</evidence>
<proteinExistence type="predicted"/>
<sequence>MAEFIYPKLIGAKIRSQLAYRASFAVDFVSQVLAQCYELIVILVLFSQVDALGGFSRDEVLLMYAFAGAAFGVADLFAGQLDNLPTYIRTGSFDVLLMRPLRVLPQIMCSDIRLRRIGRITSAVGVMIYALTHVPIDWSPAKILLTVLTPVAGAVIYSAVWVVACSVCFWIVEGREFANAVTYGSNAFTSYPINVYSRPLRWVMAYVVPGAFVAYYPSLALLGKEDPLGLPGWVGWTSPLVAALAAGVAGLVWRFAVRHYRGTGS</sequence>
<feature type="transmembrane region" description="Helical" evidence="1">
    <location>
        <begin position="203"/>
        <end position="221"/>
    </location>
</feature>
<feature type="transmembrane region" description="Helical" evidence="1">
    <location>
        <begin position="233"/>
        <end position="256"/>
    </location>
</feature>
<feature type="transmembrane region" description="Helical" evidence="1">
    <location>
        <begin position="117"/>
        <end position="136"/>
    </location>
</feature>
<organism evidence="2 3">
    <name type="scientific">Lentzea aerocolonigenes</name>
    <name type="common">Lechevalieria aerocolonigenes</name>
    <name type="synonym">Saccharothrix aerocolonigenes</name>
    <dbReference type="NCBI Taxonomy" id="68170"/>
    <lineage>
        <taxon>Bacteria</taxon>
        <taxon>Bacillati</taxon>
        <taxon>Actinomycetota</taxon>
        <taxon>Actinomycetes</taxon>
        <taxon>Pseudonocardiales</taxon>
        <taxon>Pseudonocardiaceae</taxon>
        <taxon>Lentzea</taxon>
    </lineage>
</organism>
<comment type="caution">
    <text evidence="2">The sequence shown here is derived from an EMBL/GenBank/DDBJ whole genome shotgun (WGS) entry which is preliminary data.</text>
</comment>
<protein>
    <submittedName>
        <fullName evidence="2">ABC transporter permease</fullName>
    </submittedName>
</protein>
<evidence type="ECO:0000313" key="3">
    <source>
        <dbReference type="Proteomes" id="UP000033393"/>
    </source>
</evidence>
<dbReference type="InterPro" id="IPR010390">
    <property type="entry name" value="ABC-2_transporter-like"/>
</dbReference>
<dbReference type="PANTHER" id="PTHR36833">
    <property type="entry name" value="SLR0610 PROTEIN-RELATED"/>
    <property type="match status" value="1"/>
</dbReference>
<reference evidence="2 3" key="1">
    <citation type="submission" date="2015-02" db="EMBL/GenBank/DDBJ databases">
        <authorList>
            <person name="Ju K.-S."/>
            <person name="Doroghazi J.R."/>
            <person name="Metcalf W."/>
        </authorList>
    </citation>
    <scope>NUCLEOTIDE SEQUENCE [LARGE SCALE GENOMIC DNA]</scope>
    <source>
        <strain evidence="2 3">NRRL B-16140</strain>
    </source>
</reference>
<keyword evidence="3" id="KW-1185">Reference proteome</keyword>
<feature type="transmembrane region" description="Helical" evidence="1">
    <location>
        <begin position="148"/>
        <end position="172"/>
    </location>
</feature>
<feature type="transmembrane region" description="Helical" evidence="1">
    <location>
        <begin position="61"/>
        <end position="81"/>
    </location>
</feature>
<name>A0A0F0GZB4_LENAE</name>
<keyword evidence="1" id="KW-1133">Transmembrane helix</keyword>
<dbReference type="PANTHER" id="PTHR36833:SF1">
    <property type="entry name" value="INTEGRAL MEMBRANE TRANSPORT PROTEIN"/>
    <property type="match status" value="1"/>
</dbReference>
<dbReference type="EMBL" id="JYJG01000137">
    <property type="protein sequence ID" value="KJK47357.1"/>
    <property type="molecule type" value="Genomic_DNA"/>
</dbReference>
<accession>A0A0F0GZB4</accession>
<dbReference type="PATRIC" id="fig|68170.10.peg.5190"/>
<dbReference type="STRING" id="68170.GCA_000974445_03900"/>
<dbReference type="OrthoDB" id="9788195at2"/>
<evidence type="ECO:0000256" key="1">
    <source>
        <dbReference type="SAM" id="Phobius"/>
    </source>
</evidence>
<dbReference type="Pfam" id="PF06182">
    <property type="entry name" value="ABC2_membrane_6"/>
    <property type="match status" value="1"/>
</dbReference>
<dbReference type="AlphaFoldDB" id="A0A0F0GZB4"/>
<keyword evidence="1" id="KW-0812">Transmembrane</keyword>
<dbReference type="Proteomes" id="UP000033393">
    <property type="component" value="Unassembled WGS sequence"/>
</dbReference>
<feature type="transmembrane region" description="Helical" evidence="1">
    <location>
        <begin position="28"/>
        <end position="49"/>
    </location>
</feature>
<keyword evidence="1" id="KW-0472">Membrane</keyword>
<dbReference type="RefSeq" id="WP_045313224.1">
    <property type="nucleotide sequence ID" value="NZ_JYJG01000137.1"/>
</dbReference>